<reference evidence="7" key="1">
    <citation type="submission" date="2022-11" db="EMBL/GenBank/DDBJ databases">
        <title>Chromosomal genome sequence assembly and mating type (MAT) locus characterization of the leprose asexual lichenized fungus Lepraria neglecta (Nyl.) Erichsen.</title>
        <authorList>
            <person name="Allen J.L."/>
            <person name="Pfeffer B."/>
        </authorList>
    </citation>
    <scope>NUCLEOTIDE SEQUENCE</scope>
    <source>
        <strain evidence="7">Allen 5258</strain>
    </source>
</reference>
<evidence type="ECO:0008006" key="9">
    <source>
        <dbReference type="Google" id="ProtNLM"/>
    </source>
</evidence>
<evidence type="ECO:0000256" key="2">
    <source>
        <dbReference type="ARBA" id="ARBA00022980"/>
    </source>
</evidence>
<dbReference type="Proteomes" id="UP001276659">
    <property type="component" value="Unassembled WGS sequence"/>
</dbReference>
<comment type="similarity">
    <text evidence="1">Belongs to the universal ribosomal protein uL5 family.</text>
</comment>
<evidence type="ECO:0000256" key="4">
    <source>
        <dbReference type="SAM" id="MobiDB-lite"/>
    </source>
</evidence>
<feature type="region of interest" description="Disordered" evidence="4">
    <location>
        <begin position="67"/>
        <end position="112"/>
    </location>
</feature>
<name>A0AAE0DHD1_9LECA</name>
<dbReference type="GO" id="GO:1990904">
    <property type="term" value="C:ribonucleoprotein complex"/>
    <property type="evidence" value="ECO:0007669"/>
    <property type="project" value="UniProtKB-KW"/>
</dbReference>
<evidence type="ECO:0000313" key="7">
    <source>
        <dbReference type="EMBL" id="KAK3169285.1"/>
    </source>
</evidence>
<evidence type="ECO:0000313" key="8">
    <source>
        <dbReference type="Proteomes" id="UP001276659"/>
    </source>
</evidence>
<feature type="domain" description="Large ribosomal subunit protein uL5 C-terminal" evidence="6">
    <location>
        <begin position="245"/>
        <end position="309"/>
    </location>
</feature>
<keyword evidence="8" id="KW-1185">Reference proteome</keyword>
<dbReference type="InterPro" id="IPR002132">
    <property type="entry name" value="Ribosomal_uL5"/>
</dbReference>
<keyword evidence="2" id="KW-0689">Ribosomal protein</keyword>
<accession>A0AAE0DHD1</accession>
<dbReference type="AlphaFoldDB" id="A0AAE0DHD1"/>
<dbReference type="InterPro" id="IPR022803">
    <property type="entry name" value="Ribosomal_uL5_dom_sf"/>
</dbReference>
<dbReference type="SUPFAM" id="SSF55282">
    <property type="entry name" value="RL5-like"/>
    <property type="match status" value="1"/>
</dbReference>
<dbReference type="GO" id="GO:0006412">
    <property type="term" value="P:translation"/>
    <property type="evidence" value="ECO:0007669"/>
    <property type="project" value="InterPro"/>
</dbReference>
<dbReference type="EMBL" id="JASNWA010000009">
    <property type="protein sequence ID" value="KAK3169285.1"/>
    <property type="molecule type" value="Genomic_DNA"/>
</dbReference>
<dbReference type="InterPro" id="IPR031309">
    <property type="entry name" value="Ribosomal_uL5_C"/>
</dbReference>
<evidence type="ECO:0000259" key="6">
    <source>
        <dbReference type="Pfam" id="PF00673"/>
    </source>
</evidence>
<gene>
    <name evidence="7" type="ORF">OEA41_008668</name>
</gene>
<organism evidence="7 8">
    <name type="scientific">Lepraria neglecta</name>
    <dbReference type="NCBI Taxonomy" id="209136"/>
    <lineage>
        <taxon>Eukaryota</taxon>
        <taxon>Fungi</taxon>
        <taxon>Dikarya</taxon>
        <taxon>Ascomycota</taxon>
        <taxon>Pezizomycotina</taxon>
        <taxon>Lecanoromycetes</taxon>
        <taxon>OSLEUM clade</taxon>
        <taxon>Lecanoromycetidae</taxon>
        <taxon>Lecanorales</taxon>
        <taxon>Lecanorineae</taxon>
        <taxon>Stereocaulaceae</taxon>
        <taxon>Lepraria</taxon>
    </lineage>
</organism>
<dbReference type="GO" id="GO:0003735">
    <property type="term" value="F:structural constituent of ribosome"/>
    <property type="evidence" value="ECO:0007669"/>
    <property type="project" value="InterPro"/>
</dbReference>
<keyword evidence="3" id="KW-0687">Ribonucleoprotein</keyword>
<dbReference type="InterPro" id="IPR031310">
    <property type="entry name" value="Ribosomal_uL5_N"/>
</dbReference>
<feature type="domain" description="Large ribosomal subunit protein uL5 N-terminal" evidence="5">
    <location>
        <begin position="188"/>
        <end position="241"/>
    </location>
</feature>
<evidence type="ECO:0000256" key="1">
    <source>
        <dbReference type="ARBA" id="ARBA00008553"/>
    </source>
</evidence>
<dbReference type="Gene3D" id="3.30.1440.10">
    <property type="match status" value="1"/>
</dbReference>
<proteinExistence type="inferred from homology"/>
<dbReference type="PANTHER" id="PTHR11994">
    <property type="entry name" value="60S RIBOSOMAL PROTEIN L11-RELATED"/>
    <property type="match status" value="1"/>
</dbReference>
<comment type="caution">
    <text evidence="7">The sequence shown here is derived from an EMBL/GenBank/DDBJ whole genome shotgun (WGS) entry which is preliminary data.</text>
</comment>
<dbReference type="Pfam" id="PF00673">
    <property type="entry name" value="Ribosomal_L5_C"/>
    <property type="match status" value="1"/>
</dbReference>
<feature type="region of interest" description="Disordered" evidence="4">
    <location>
        <begin position="42"/>
        <end position="61"/>
    </location>
</feature>
<sequence length="310" mass="34924">MACQRVPTMFQAAPLRRRSYQCFQCLYTTRKASTFNGMTELSEDVDPTSSMQIPGPSEDHIKAFDPIARSKRRERQLPSSRYRFRPPRYYRGPLHPHQPPPPSDPSSRLFIPGPFSLPRLEQTYQSTLAPDLMTLMYTHHPPGTLPGPAGPRLRSWDGSSPYHKNRPLRPPRGTPVLPLLRRPITFRNIPRLEKIHVHSFLREAGSDRSYLQVAGMVLQAITNVRAKIFRAKQSIANFNLRKGNPCAVGVELRGEDMYNFLAKLVEVVMPRIKDYKGVSGGSGDGSGNLNWGYGPEVVGGFPEVEVNYDA</sequence>
<evidence type="ECO:0000256" key="3">
    <source>
        <dbReference type="ARBA" id="ARBA00023274"/>
    </source>
</evidence>
<dbReference type="GO" id="GO:0005840">
    <property type="term" value="C:ribosome"/>
    <property type="evidence" value="ECO:0007669"/>
    <property type="project" value="UniProtKB-KW"/>
</dbReference>
<evidence type="ECO:0000259" key="5">
    <source>
        <dbReference type="Pfam" id="PF00281"/>
    </source>
</evidence>
<protein>
    <recommendedName>
        <fullName evidence="9">Ribosomal protein L5</fullName>
    </recommendedName>
</protein>
<dbReference type="Pfam" id="PF00281">
    <property type="entry name" value="Ribosomal_L5"/>
    <property type="match status" value="1"/>
</dbReference>